<evidence type="ECO:0000313" key="1">
    <source>
        <dbReference type="EMBL" id="KAI0086728.1"/>
    </source>
</evidence>
<accession>A0ACB8TXC6</accession>
<dbReference type="Proteomes" id="UP001055072">
    <property type="component" value="Unassembled WGS sequence"/>
</dbReference>
<comment type="caution">
    <text evidence="1">The sequence shown here is derived from an EMBL/GenBank/DDBJ whole genome shotgun (WGS) entry which is preliminary data.</text>
</comment>
<evidence type="ECO:0000313" key="2">
    <source>
        <dbReference type="Proteomes" id="UP001055072"/>
    </source>
</evidence>
<gene>
    <name evidence="1" type="ORF">BDY19DRAFT_907920</name>
</gene>
<sequence length="179" mass="19560">MCSISQVRPFKPLLLPTIFNELPANDLRIFVYLDRSLFASTFPSVLPYTLARTTTTEKDESEGYTRHVEYAVPAASTAFHVALALSMILRNTSLRNQHLLHRGHSVSVGKNYGGVLTRRFVMGALEGLSPVGDPCINATTCEYTPQRRSVLHPSPGTNVGVFSLAGGGNTEYERAGGFE</sequence>
<proteinExistence type="predicted"/>
<organism evidence="1 2">
    <name type="scientific">Irpex rosettiformis</name>
    <dbReference type="NCBI Taxonomy" id="378272"/>
    <lineage>
        <taxon>Eukaryota</taxon>
        <taxon>Fungi</taxon>
        <taxon>Dikarya</taxon>
        <taxon>Basidiomycota</taxon>
        <taxon>Agaricomycotina</taxon>
        <taxon>Agaricomycetes</taxon>
        <taxon>Polyporales</taxon>
        <taxon>Irpicaceae</taxon>
        <taxon>Irpex</taxon>
    </lineage>
</organism>
<reference evidence="1" key="1">
    <citation type="journal article" date="2021" name="Environ. Microbiol.">
        <title>Gene family expansions and transcriptome signatures uncover fungal adaptations to wood decay.</title>
        <authorList>
            <person name="Hage H."/>
            <person name="Miyauchi S."/>
            <person name="Viragh M."/>
            <person name="Drula E."/>
            <person name="Min B."/>
            <person name="Chaduli D."/>
            <person name="Navarro D."/>
            <person name="Favel A."/>
            <person name="Norest M."/>
            <person name="Lesage-Meessen L."/>
            <person name="Balint B."/>
            <person name="Merenyi Z."/>
            <person name="de Eugenio L."/>
            <person name="Morin E."/>
            <person name="Martinez A.T."/>
            <person name="Baldrian P."/>
            <person name="Stursova M."/>
            <person name="Martinez M.J."/>
            <person name="Novotny C."/>
            <person name="Magnuson J.K."/>
            <person name="Spatafora J.W."/>
            <person name="Maurice S."/>
            <person name="Pangilinan J."/>
            <person name="Andreopoulos W."/>
            <person name="LaButti K."/>
            <person name="Hundley H."/>
            <person name="Na H."/>
            <person name="Kuo A."/>
            <person name="Barry K."/>
            <person name="Lipzen A."/>
            <person name="Henrissat B."/>
            <person name="Riley R."/>
            <person name="Ahrendt S."/>
            <person name="Nagy L.G."/>
            <person name="Grigoriev I.V."/>
            <person name="Martin F."/>
            <person name="Rosso M.N."/>
        </authorList>
    </citation>
    <scope>NUCLEOTIDE SEQUENCE</scope>
    <source>
        <strain evidence="1">CBS 384.51</strain>
    </source>
</reference>
<dbReference type="EMBL" id="MU274921">
    <property type="protein sequence ID" value="KAI0086728.1"/>
    <property type="molecule type" value="Genomic_DNA"/>
</dbReference>
<keyword evidence="2" id="KW-1185">Reference proteome</keyword>
<protein>
    <submittedName>
        <fullName evidence="1">Uncharacterized protein</fullName>
    </submittedName>
</protein>
<name>A0ACB8TXC6_9APHY</name>